<dbReference type="InterPro" id="IPR032384">
    <property type="entry name" value="Kif23_Arf-bd"/>
</dbReference>
<dbReference type="InterPro" id="IPR027640">
    <property type="entry name" value="Kinesin-like_fam"/>
</dbReference>
<keyword evidence="11" id="KW-1185">Reference proteome</keyword>
<dbReference type="InterPro" id="IPR038105">
    <property type="entry name" value="Kif23_Arf-bd_sf"/>
</dbReference>
<feature type="domain" description="Kinesin motor" evidence="9">
    <location>
        <begin position="25"/>
        <end position="435"/>
    </location>
</feature>
<dbReference type="AlphaFoldDB" id="A0A9P0CB16"/>
<keyword evidence="5 6" id="KW-0505">Motor protein</keyword>
<dbReference type="PROSITE" id="PS00411">
    <property type="entry name" value="KINESIN_MOTOR_1"/>
    <property type="match status" value="1"/>
</dbReference>
<feature type="coiled-coil region" evidence="7">
    <location>
        <begin position="589"/>
        <end position="667"/>
    </location>
</feature>
<sequence>MKQAWPKRNQQPNKKQSKSVAQRDSLQVFCRLRPTNASETCIKVISDTVIQVTTPESYASARNVSVKQMQYTFQKVFDERSTQQQVFSEMALPLVDHLIHGRNGLLFTYGVTGSGKTYTMSGIPSDVGIMPRCLDILFNSIGSLQAKKFMFKPDKLNGFDVQTEAEALLDRQAEINSKSRPGLRRDKDLGSDPNLNHRTVDTTKIDGVDEDNAYAVFITYIEIYNNYVYDLLGEFSDGDSRSKVSLLKLIREDAAHNMYIHGVNEVEVKSPEEAFELYHKAQKRRRIAPTMSNAESSRGHSVFTIRLVQAPLDIQGDQIIQDRKMIGISQLSLVDLAGAERTSRTQNEGQRLKETGKINNSLMTLRKCLDTLRENQLTGNCSKIPPYRESRLTQLFKNYFEGEGYVRMIICVNPAAEDYSETLHVMNFSEVSQEVQVTAPTPMKPVLDNRFTPGRRKANQIFRKALKEIEDNGSTDSAHIPIDVGLVYSLGPAFPPMELLDPNDDQIIKNLARFLEARANRRAELMADIAERCANFRVQLLDVEKDRVLKDQENLSLKAMLDQNKKKMRSIETKTVDDDSKICNLQRELEDYTSKYKAVKEKLNEAEMKLQQLEEEKMRDKQRYNNKVATKTKELSREFELKMREEKELIEQNLRDKERRMKIARRALAPGESISSSSSTDNHHGVTTRSRRRSAESTISSDSDAKVPRLETKKEGPKTFVAVSSIRGHRRSRSMSHDQWLHHQPPTPVKLGTVFQPIMKKRKSVTKLTDVKDVTDSKTNKYCLVAQNQDTDGELETHLYKGDVVPTAVGGAQVILTDVETLKITSPVTSPVKKRVAAYNAAISKPKDVESRCQTAIEGHCKRFRR</sequence>
<evidence type="ECO:0000256" key="7">
    <source>
        <dbReference type="SAM" id="Coils"/>
    </source>
</evidence>
<dbReference type="InterPro" id="IPR036961">
    <property type="entry name" value="Kinesin_motor_dom_sf"/>
</dbReference>
<dbReference type="InterPro" id="IPR001752">
    <property type="entry name" value="Kinesin_motor_dom"/>
</dbReference>
<dbReference type="Proteomes" id="UP001152759">
    <property type="component" value="Chromosome 3"/>
</dbReference>
<feature type="binding site" evidence="5">
    <location>
        <begin position="110"/>
        <end position="117"/>
    </location>
    <ligand>
        <name>ATP</name>
        <dbReference type="ChEBI" id="CHEBI:30616"/>
    </ligand>
</feature>
<dbReference type="GO" id="GO:0005874">
    <property type="term" value="C:microtubule"/>
    <property type="evidence" value="ECO:0007669"/>
    <property type="project" value="UniProtKB-KW"/>
</dbReference>
<dbReference type="SMART" id="SM00129">
    <property type="entry name" value="KISc"/>
    <property type="match status" value="1"/>
</dbReference>
<dbReference type="Gene3D" id="3.40.850.10">
    <property type="entry name" value="Kinesin motor domain"/>
    <property type="match status" value="1"/>
</dbReference>
<keyword evidence="7" id="KW-0175">Coiled coil</keyword>
<feature type="region of interest" description="Disordered" evidence="8">
    <location>
        <begin position="667"/>
        <end position="717"/>
    </location>
</feature>
<dbReference type="PRINTS" id="PR00380">
    <property type="entry name" value="KINESINHEAVY"/>
</dbReference>
<evidence type="ECO:0000313" key="11">
    <source>
        <dbReference type="Proteomes" id="UP001152759"/>
    </source>
</evidence>
<dbReference type="Pfam" id="PF16540">
    <property type="entry name" value="MKLP1_Arf_bdg"/>
    <property type="match status" value="1"/>
</dbReference>
<keyword evidence="6" id="KW-0493">Microtubule</keyword>
<dbReference type="GO" id="GO:0051256">
    <property type="term" value="P:mitotic spindle midzone assembly"/>
    <property type="evidence" value="ECO:0007669"/>
    <property type="project" value="TreeGrafter"/>
</dbReference>
<feature type="compositionally biased region" description="Polar residues" evidence="8">
    <location>
        <begin position="8"/>
        <end position="20"/>
    </location>
</feature>
<keyword evidence="2 5" id="KW-0547">Nucleotide-binding</keyword>
<feature type="region of interest" description="Disordered" evidence="8">
    <location>
        <begin position="1"/>
        <end position="20"/>
    </location>
</feature>
<comment type="subcellular location">
    <subcellularLocation>
        <location evidence="1">Cytoplasm</location>
        <location evidence="1">Cytoskeleton</location>
    </subcellularLocation>
</comment>
<dbReference type="GO" id="GO:0016887">
    <property type="term" value="F:ATP hydrolysis activity"/>
    <property type="evidence" value="ECO:0007669"/>
    <property type="project" value="TreeGrafter"/>
</dbReference>
<name>A0A9P0CB16_BEMTA</name>
<evidence type="ECO:0000259" key="9">
    <source>
        <dbReference type="PROSITE" id="PS50067"/>
    </source>
</evidence>
<dbReference type="KEGG" id="btab:109043306"/>
<comment type="similarity">
    <text evidence="5 6">Belongs to the TRAFAC class myosin-kinesin ATPase superfamily. Kinesin family.</text>
</comment>
<dbReference type="Gene3D" id="2.60.40.4330">
    <property type="entry name" value="Kinesin-like protein Kif23, Arf6-interacting domain"/>
    <property type="match status" value="1"/>
</dbReference>
<dbReference type="InterPro" id="IPR027417">
    <property type="entry name" value="P-loop_NTPase"/>
</dbReference>
<reference evidence="10" key="1">
    <citation type="submission" date="2021-12" db="EMBL/GenBank/DDBJ databases">
        <authorList>
            <person name="King R."/>
        </authorList>
    </citation>
    <scope>NUCLEOTIDE SEQUENCE</scope>
</reference>
<evidence type="ECO:0000256" key="2">
    <source>
        <dbReference type="ARBA" id="ARBA00022741"/>
    </source>
</evidence>
<organism evidence="10 11">
    <name type="scientific">Bemisia tabaci</name>
    <name type="common">Sweetpotato whitefly</name>
    <name type="synonym">Aleurodes tabaci</name>
    <dbReference type="NCBI Taxonomy" id="7038"/>
    <lineage>
        <taxon>Eukaryota</taxon>
        <taxon>Metazoa</taxon>
        <taxon>Ecdysozoa</taxon>
        <taxon>Arthropoda</taxon>
        <taxon>Hexapoda</taxon>
        <taxon>Insecta</taxon>
        <taxon>Pterygota</taxon>
        <taxon>Neoptera</taxon>
        <taxon>Paraneoptera</taxon>
        <taxon>Hemiptera</taxon>
        <taxon>Sternorrhyncha</taxon>
        <taxon>Aleyrodoidea</taxon>
        <taxon>Aleyrodidae</taxon>
        <taxon>Aleyrodinae</taxon>
        <taxon>Bemisia</taxon>
    </lineage>
</organism>
<evidence type="ECO:0000256" key="1">
    <source>
        <dbReference type="ARBA" id="ARBA00004245"/>
    </source>
</evidence>
<dbReference type="GO" id="GO:0005634">
    <property type="term" value="C:nucleus"/>
    <property type="evidence" value="ECO:0007669"/>
    <property type="project" value="TreeGrafter"/>
</dbReference>
<keyword evidence="4" id="KW-0963">Cytoplasm</keyword>
<evidence type="ECO:0000256" key="4">
    <source>
        <dbReference type="ARBA" id="ARBA00023212"/>
    </source>
</evidence>
<accession>A0A9P0CB16</accession>
<dbReference type="PANTHER" id="PTHR24115">
    <property type="entry name" value="KINESIN-RELATED"/>
    <property type="match status" value="1"/>
</dbReference>
<keyword evidence="3 5" id="KW-0067">ATP-binding</keyword>
<evidence type="ECO:0000256" key="8">
    <source>
        <dbReference type="SAM" id="MobiDB-lite"/>
    </source>
</evidence>
<dbReference type="PROSITE" id="PS50067">
    <property type="entry name" value="KINESIN_MOTOR_2"/>
    <property type="match status" value="1"/>
</dbReference>
<evidence type="ECO:0000256" key="5">
    <source>
        <dbReference type="PROSITE-ProRule" id="PRU00283"/>
    </source>
</evidence>
<dbReference type="InterPro" id="IPR019821">
    <property type="entry name" value="Kinesin_motor_CS"/>
</dbReference>
<dbReference type="GO" id="GO:0007018">
    <property type="term" value="P:microtubule-based movement"/>
    <property type="evidence" value="ECO:0007669"/>
    <property type="project" value="InterPro"/>
</dbReference>
<gene>
    <name evidence="10" type="ORF">BEMITA_LOCUS5161</name>
</gene>
<evidence type="ECO:0000256" key="3">
    <source>
        <dbReference type="ARBA" id="ARBA00022840"/>
    </source>
</evidence>
<evidence type="ECO:0000256" key="6">
    <source>
        <dbReference type="RuleBase" id="RU000394"/>
    </source>
</evidence>
<protein>
    <recommendedName>
        <fullName evidence="6">Kinesin-like protein</fullName>
    </recommendedName>
</protein>
<evidence type="ECO:0000313" key="10">
    <source>
        <dbReference type="EMBL" id="CAH0767960.1"/>
    </source>
</evidence>
<dbReference type="GO" id="GO:0003777">
    <property type="term" value="F:microtubule motor activity"/>
    <property type="evidence" value="ECO:0007669"/>
    <property type="project" value="InterPro"/>
</dbReference>
<dbReference type="Pfam" id="PF00225">
    <property type="entry name" value="Kinesin"/>
    <property type="match status" value="1"/>
</dbReference>
<dbReference type="SUPFAM" id="SSF52540">
    <property type="entry name" value="P-loop containing nucleoside triphosphate hydrolases"/>
    <property type="match status" value="1"/>
</dbReference>
<keyword evidence="4" id="KW-0206">Cytoskeleton</keyword>
<dbReference type="EMBL" id="OU963864">
    <property type="protein sequence ID" value="CAH0767960.1"/>
    <property type="molecule type" value="Genomic_DNA"/>
</dbReference>
<dbReference type="GO" id="GO:0005871">
    <property type="term" value="C:kinesin complex"/>
    <property type="evidence" value="ECO:0007669"/>
    <property type="project" value="TreeGrafter"/>
</dbReference>
<proteinExistence type="inferred from homology"/>
<dbReference type="GO" id="GO:0008017">
    <property type="term" value="F:microtubule binding"/>
    <property type="evidence" value="ECO:0007669"/>
    <property type="project" value="InterPro"/>
</dbReference>
<dbReference type="GO" id="GO:0005524">
    <property type="term" value="F:ATP binding"/>
    <property type="evidence" value="ECO:0007669"/>
    <property type="project" value="UniProtKB-UniRule"/>
</dbReference>
<dbReference type="PANTHER" id="PTHR24115:SF600">
    <property type="entry name" value="KINESIN-LIKE PROTEIN KIF23"/>
    <property type="match status" value="1"/>
</dbReference>
<feature type="compositionally biased region" description="Basic and acidic residues" evidence="8">
    <location>
        <begin position="703"/>
        <end position="717"/>
    </location>
</feature>